<evidence type="ECO:0000256" key="4">
    <source>
        <dbReference type="ARBA" id="ARBA00023288"/>
    </source>
</evidence>
<dbReference type="InterPro" id="IPR019142">
    <property type="entry name" value="Dymeclin"/>
</dbReference>
<feature type="compositionally biased region" description="Polar residues" evidence="5">
    <location>
        <begin position="47"/>
        <end position="58"/>
    </location>
</feature>
<dbReference type="PANTHER" id="PTHR12895:SF9">
    <property type="entry name" value="DYMECLIN"/>
    <property type="match status" value="1"/>
</dbReference>
<dbReference type="Pfam" id="PF09742">
    <property type="entry name" value="Dymeclin"/>
    <property type="match status" value="1"/>
</dbReference>
<dbReference type="EMBL" id="MCGN01000007">
    <property type="protein sequence ID" value="ORY94677.1"/>
    <property type="molecule type" value="Genomic_DNA"/>
</dbReference>
<accession>A0A1X2H7X9</accession>
<evidence type="ECO:0000256" key="1">
    <source>
        <dbReference type="ARBA" id="ARBA00010603"/>
    </source>
</evidence>
<evidence type="ECO:0000313" key="6">
    <source>
        <dbReference type="EMBL" id="ORY94677.1"/>
    </source>
</evidence>
<organism evidence="6 7">
    <name type="scientific">Syncephalastrum racemosum</name>
    <name type="common">Filamentous fungus</name>
    <dbReference type="NCBI Taxonomy" id="13706"/>
    <lineage>
        <taxon>Eukaryota</taxon>
        <taxon>Fungi</taxon>
        <taxon>Fungi incertae sedis</taxon>
        <taxon>Mucoromycota</taxon>
        <taxon>Mucoromycotina</taxon>
        <taxon>Mucoromycetes</taxon>
        <taxon>Mucorales</taxon>
        <taxon>Syncephalastraceae</taxon>
        <taxon>Syncephalastrum</taxon>
    </lineage>
</organism>
<feature type="compositionally biased region" description="Low complexity" evidence="5">
    <location>
        <begin position="34"/>
        <end position="45"/>
    </location>
</feature>
<dbReference type="Proteomes" id="UP000242180">
    <property type="component" value="Unassembled WGS sequence"/>
</dbReference>
<protein>
    <recommendedName>
        <fullName evidence="2">Dymeclin</fullName>
    </recommendedName>
</protein>
<evidence type="ECO:0000256" key="5">
    <source>
        <dbReference type="SAM" id="MobiDB-lite"/>
    </source>
</evidence>
<dbReference type="GO" id="GO:0005794">
    <property type="term" value="C:Golgi apparatus"/>
    <property type="evidence" value="ECO:0007669"/>
    <property type="project" value="TreeGrafter"/>
</dbReference>
<evidence type="ECO:0000313" key="7">
    <source>
        <dbReference type="Proteomes" id="UP000242180"/>
    </source>
</evidence>
<keyword evidence="7" id="KW-1185">Reference proteome</keyword>
<reference evidence="6 7" key="1">
    <citation type="submission" date="2016-07" db="EMBL/GenBank/DDBJ databases">
        <title>Pervasive Adenine N6-methylation of Active Genes in Fungi.</title>
        <authorList>
            <consortium name="DOE Joint Genome Institute"/>
            <person name="Mondo S.J."/>
            <person name="Dannebaum R.O."/>
            <person name="Kuo R.C."/>
            <person name="Labutti K."/>
            <person name="Haridas S."/>
            <person name="Kuo A."/>
            <person name="Salamov A."/>
            <person name="Ahrendt S.R."/>
            <person name="Lipzen A."/>
            <person name="Sullivan W."/>
            <person name="Andreopoulos W.B."/>
            <person name="Clum A."/>
            <person name="Lindquist E."/>
            <person name="Daum C."/>
            <person name="Ramamoorthy G.K."/>
            <person name="Gryganskyi A."/>
            <person name="Culley D."/>
            <person name="Magnuson J.K."/>
            <person name="James T.Y."/>
            <person name="O'Malley M.A."/>
            <person name="Stajich J.E."/>
            <person name="Spatafora J.W."/>
            <person name="Visel A."/>
            <person name="Grigoriev I.V."/>
        </authorList>
    </citation>
    <scope>NUCLEOTIDE SEQUENCE [LARGE SCALE GENOMIC DNA]</scope>
    <source>
        <strain evidence="6 7">NRRL 2496</strain>
    </source>
</reference>
<evidence type="ECO:0000256" key="2">
    <source>
        <dbReference type="ARBA" id="ARBA00015736"/>
    </source>
</evidence>
<feature type="compositionally biased region" description="Pro residues" evidence="5">
    <location>
        <begin position="1"/>
        <end position="11"/>
    </location>
</feature>
<feature type="region of interest" description="Disordered" evidence="5">
    <location>
        <begin position="1"/>
        <end position="67"/>
    </location>
</feature>
<keyword evidence="3" id="KW-0519">Myristate</keyword>
<comment type="caution">
    <text evidence="6">The sequence shown here is derived from an EMBL/GenBank/DDBJ whole genome shotgun (WGS) entry which is preliminary data.</text>
</comment>
<keyword evidence="4" id="KW-0449">Lipoprotein</keyword>
<dbReference type="OrthoDB" id="10253409at2759"/>
<sequence>MNPSSNSPPIPTLSAPNKTFASRNPPRRSSTFQSSSPAPVSPISPLNHPSPTSPQRLSPNRDLDFASATFPHPQQQQLQTAAHSIKQTIASTTSTFLLSNKQPQDPAHAFFTPAQTSALKTLCSPAPLTIDQTLSLWHTLFDDQKFPSIHDAYDLEMATIGLSIDLAANNIRTRNFNKLVLHLLSQLDSFRKTRPETVPTQTYNALFLTRVFAKHFMAGFENLTLEPAKLPISDTIKNDSRPRTEQLLDMLLSILTNTDYSTNYSTYELYVEVLNILIVLLSTQMHKSRVADKNLFLDILLQQFSDRADAIVAKLLQNFVDQKMPPPQSSSK</sequence>
<dbReference type="GO" id="GO:0007030">
    <property type="term" value="P:Golgi organization"/>
    <property type="evidence" value="ECO:0007669"/>
    <property type="project" value="TreeGrafter"/>
</dbReference>
<proteinExistence type="inferred from homology"/>
<feature type="compositionally biased region" description="Polar residues" evidence="5">
    <location>
        <begin position="14"/>
        <end position="33"/>
    </location>
</feature>
<dbReference type="InParanoid" id="A0A1X2H7X9"/>
<dbReference type="AlphaFoldDB" id="A0A1X2H7X9"/>
<evidence type="ECO:0000256" key="3">
    <source>
        <dbReference type="ARBA" id="ARBA00022707"/>
    </source>
</evidence>
<dbReference type="PANTHER" id="PTHR12895">
    <property type="entry name" value="DYMECLIN"/>
    <property type="match status" value="1"/>
</dbReference>
<name>A0A1X2H7X9_SYNRA</name>
<comment type="similarity">
    <text evidence="1">Belongs to the dymeclin family.</text>
</comment>
<gene>
    <name evidence="6" type="ORF">BCR43DRAFT_329263</name>
</gene>